<dbReference type="Proteomes" id="UP001187192">
    <property type="component" value="Unassembled WGS sequence"/>
</dbReference>
<evidence type="ECO:0000256" key="1">
    <source>
        <dbReference type="SAM" id="MobiDB-lite"/>
    </source>
</evidence>
<dbReference type="AlphaFoldDB" id="A0AA88A5T2"/>
<sequence>MAPASTAPMLMATSSNILQSRSRRRGELLFDWREKEAWPASDASLQVSVAGKGACGWWWPPASNLWGGERERERGPLKLDLWPGGGGYIEGGCPRVVGGKGRASGVRAGSMGEGGRGERDGRRPASDL</sequence>
<protein>
    <submittedName>
        <fullName evidence="2">Uncharacterized protein</fullName>
    </submittedName>
</protein>
<organism evidence="2 3">
    <name type="scientific">Ficus carica</name>
    <name type="common">Common fig</name>
    <dbReference type="NCBI Taxonomy" id="3494"/>
    <lineage>
        <taxon>Eukaryota</taxon>
        <taxon>Viridiplantae</taxon>
        <taxon>Streptophyta</taxon>
        <taxon>Embryophyta</taxon>
        <taxon>Tracheophyta</taxon>
        <taxon>Spermatophyta</taxon>
        <taxon>Magnoliopsida</taxon>
        <taxon>eudicotyledons</taxon>
        <taxon>Gunneridae</taxon>
        <taxon>Pentapetalae</taxon>
        <taxon>rosids</taxon>
        <taxon>fabids</taxon>
        <taxon>Rosales</taxon>
        <taxon>Moraceae</taxon>
        <taxon>Ficeae</taxon>
        <taxon>Ficus</taxon>
    </lineage>
</organism>
<feature type="region of interest" description="Disordered" evidence="1">
    <location>
        <begin position="99"/>
        <end position="128"/>
    </location>
</feature>
<reference evidence="2" key="1">
    <citation type="submission" date="2023-07" db="EMBL/GenBank/DDBJ databases">
        <title>draft genome sequence of fig (Ficus carica).</title>
        <authorList>
            <person name="Takahashi T."/>
            <person name="Nishimura K."/>
        </authorList>
    </citation>
    <scope>NUCLEOTIDE SEQUENCE</scope>
</reference>
<evidence type="ECO:0000313" key="3">
    <source>
        <dbReference type="Proteomes" id="UP001187192"/>
    </source>
</evidence>
<accession>A0AA88A5T2</accession>
<dbReference type="EMBL" id="BTGU01000022">
    <property type="protein sequence ID" value="GMN46235.1"/>
    <property type="molecule type" value="Genomic_DNA"/>
</dbReference>
<feature type="compositionally biased region" description="Basic and acidic residues" evidence="1">
    <location>
        <begin position="115"/>
        <end position="128"/>
    </location>
</feature>
<keyword evidence="3" id="KW-1185">Reference proteome</keyword>
<comment type="caution">
    <text evidence="2">The sequence shown here is derived from an EMBL/GenBank/DDBJ whole genome shotgun (WGS) entry which is preliminary data.</text>
</comment>
<gene>
    <name evidence="2" type="ORF">TIFTF001_015421</name>
</gene>
<evidence type="ECO:0000313" key="2">
    <source>
        <dbReference type="EMBL" id="GMN46235.1"/>
    </source>
</evidence>
<proteinExistence type="predicted"/>
<name>A0AA88A5T2_FICCA</name>